<proteinExistence type="predicted"/>
<gene>
    <name evidence="1" type="ORF">SBA1_1580003</name>
</gene>
<dbReference type="OrthoDB" id="9816400at2"/>
<evidence type="ECO:0000313" key="1">
    <source>
        <dbReference type="EMBL" id="SPF36608.1"/>
    </source>
</evidence>
<organism evidence="1 2">
    <name type="scientific">Candidatus Sulfotelmatobacter kueseliae</name>
    <dbReference type="NCBI Taxonomy" id="2042962"/>
    <lineage>
        <taxon>Bacteria</taxon>
        <taxon>Pseudomonadati</taxon>
        <taxon>Acidobacteriota</taxon>
        <taxon>Terriglobia</taxon>
        <taxon>Terriglobales</taxon>
        <taxon>Candidatus Korobacteraceae</taxon>
        <taxon>Candidatus Sulfotelmatobacter</taxon>
    </lineage>
</organism>
<dbReference type="AlphaFoldDB" id="A0A2U3KAH6"/>
<accession>A0A2U3KAH6</accession>
<sequence length="271" mass="29740">MNAIQKVVLTITATTIVAADAHAGRWLSRDPIEEGAGFVQRDPMPELEPILETRDEPYLHVLVGNDATLIGLNTAGVIFQEDDPAGTELRDAIRAGDLSLYGFTKNDPIDNIDAFGLTVYIQAHPVVAGFNHSKVTMVVECGSRWMGDSRFHPMPGQSGQYYATIGAGPIHHLLVSGVNRPRDVQLWRNIFSARVPPPAGTSEDDFIGQLFTANSRYPNNLPYAWFPTRHGRHYNSNGYASGILLFVTGSMPPRPPKTPGFRHPVPAPDFQ</sequence>
<protein>
    <submittedName>
        <fullName evidence="1">Uncharacterized protein</fullName>
    </submittedName>
</protein>
<dbReference type="Proteomes" id="UP000238701">
    <property type="component" value="Unassembled WGS sequence"/>
</dbReference>
<name>A0A2U3KAH6_9BACT</name>
<dbReference type="EMBL" id="OMOD01000066">
    <property type="protein sequence ID" value="SPF36608.1"/>
    <property type="molecule type" value="Genomic_DNA"/>
</dbReference>
<reference evidence="2" key="1">
    <citation type="submission" date="2018-02" db="EMBL/GenBank/DDBJ databases">
        <authorList>
            <person name="Hausmann B."/>
        </authorList>
    </citation>
    <scope>NUCLEOTIDE SEQUENCE [LARGE SCALE GENOMIC DNA]</scope>
    <source>
        <strain evidence="2">Peat soil MAG SbA1</strain>
    </source>
</reference>
<evidence type="ECO:0000313" key="2">
    <source>
        <dbReference type="Proteomes" id="UP000238701"/>
    </source>
</evidence>